<dbReference type="AlphaFoldDB" id="A0AAV2S875"/>
<evidence type="ECO:0000313" key="4">
    <source>
        <dbReference type="Proteomes" id="UP001497623"/>
    </source>
</evidence>
<proteinExistence type="inferred from homology"/>
<protein>
    <recommendedName>
        <fullName evidence="5">Heme-binding protein 2</fullName>
    </recommendedName>
</protein>
<keyword evidence="4" id="KW-1185">Reference proteome</keyword>
<sequence length="213" mass="24271">MRCIVGLLAILAAFAGQAASQGIVENVITQVSSFFETYEEAPYTIVKRTNTYEERSYPARKWVCTENNAPLTEDVTENQFWKLFRYITGNNERSQSIAMTVPVSNQFTPAATGDLAAYRMCFFIGQEHQASPAQPSDSAVTIEEIPAMNIFTRTVGGYMDTDDNSRWMAEAATVRGFLDDMGESYDTSTMWWVGYDAPYKFWNRRNEVWYKKN</sequence>
<name>A0AAV2S875_MEGNR</name>
<gene>
    <name evidence="3" type="ORF">MNOR_LOCUS34430</name>
</gene>
<dbReference type="SUPFAM" id="SSF55136">
    <property type="entry name" value="Probable bacterial effector-binding domain"/>
    <property type="match status" value="1"/>
</dbReference>
<comment type="caution">
    <text evidence="3">The sequence shown here is derived from an EMBL/GenBank/DDBJ whole genome shotgun (WGS) entry which is preliminary data.</text>
</comment>
<evidence type="ECO:0000256" key="2">
    <source>
        <dbReference type="SAM" id="SignalP"/>
    </source>
</evidence>
<dbReference type="PANTHER" id="PTHR11220:SF73">
    <property type="entry name" value="HEME-BINDING PROTEIN 2"/>
    <property type="match status" value="1"/>
</dbReference>
<evidence type="ECO:0000313" key="3">
    <source>
        <dbReference type="EMBL" id="CAL4173777.1"/>
    </source>
</evidence>
<dbReference type="InterPro" id="IPR006917">
    <property type="entry name" value="SOUL_heme-bd"/>
</dbReference>
<evidence type="ECO:0008006" key="5">
    <source>
        <dbReference type="Google" id="ProtNLM"/>
    </source>
</evidence>
<dbReference type="Pfam" id="PF04832">
    <property type="entry name" value="SOUL"/>
    <property type="match status" value="1"/>
</dbReference>
<dbReference type="EMBL" id="CAXKWB010053053">
    <property type="protein sequence ID" value="CAL4173777.1"/>
    <property type="molecule type" value="Genomic_DNA"/>
</dbReference>
<dbReference type="Proteomes" id="UP001497623">
    <property type="component" value="Unassembled WGS sequence"/>
</dbReference>
<dbReference type="FunFam" id="3.20.80.10:FF:000002">
    <property type="entry name" value="Heme-binding protein 2"/>
    <property type="match status" value="1"/>
</dbReference>
<evidence type="ECO:0000256" key="1">
    <source>
        <dbReference type="ARBA" id="ARBA00009817"/>
    </source>
</evidence>
<feature type="chain" id="PRO_5043685384" description="Heme-binding protein 2" evidence="2">
    <location>
        <begin position="21"/>
        <end position="213"/>
    </location>
</feature>
<keyword evidence="2" id="KW-0732">Signal</keyword>
<dbReference type="Gene3D" id="3.20.80.10">
    <property type="entry name" value="Regulatory factor, effector binding domain"/>
    <property type="match status" value="1"/>
</dbReference>
<comment type="similarity">
    <text evidence="1">Belongs to the HEBP family.</text>
</comment>
<feature type="signal peptide" evidence="2">
    <location>
        <begin position="1"/>
        <end position="20"/>
    </location>
</feature>
<dbReference type="InterPro" id="IPR011256">
    <property type="entry name" value="Reg_factor_effector_dom_sf"/>
</dbReference>
<dbReference type="PANTHER" id="PTHR11220">
    <property type="entry name" value="HEME-BINDING PROTEIN-RELATED"/>
    <property type="match status" value="1"/>
</dbReference>
<accession>A0AAV2S875</accession>
<organism evidence="3 4">
    <name type="scientific">Meganyctiphanes norvegica</name>
    <name type="common">Northern krill</name>
    <name type="synonym">Thysanopoda norvegica</name>
    <dbReference type="NCBI Taxonomy" id="48144"/>
    <lineage>
        <taxon>Eukaryota</taxon>
        <taxon>Metazoa</taxon>
        <taxon>Ecdysozoa</taxon>
        <taxon>Arthropoda</taxon>
        <taxon>Crustacea</taxon>
        <taxon>Multicrustacea</taxon>
        <taxon>Malacostraca</taxon>
        <taxon>Eumalacostraca</taxon>
        <taxon>Eucarida</taxon>
        <taxon>Euphausiacea</taxon>
        <taxon>Euphausiidae</taxon>
        <taxon>Meganyctiphanes</taxon>
    </lineage>
</organism>
<reference evidence="3 4" key="1">
    <citation type="submission" date="2024-05" db="EMBL/GenBank/DDBJ databases">
        <authorList>
            <person name="Wallberg A."/>
        </authorList>
    </citation>
    <scope>NUCLEOTIDE SEQUENCE [LARGE SCALE GENOMIC DNA]</scope>
</reference>